<keyword evidence="3" id="KW-1185">Reference proteome</keyword>
<protein>
    <submittedName>
        <fullName evidence="2">Uncharacterized protein</fullName>
    </submittedName>
</protein>
<feature type="compositionally biased region" description="Basic residues" evidence="1">
    <location>
        <begin position="23"/>
        <end position="36"/>
    </location>
</feature>
<evidence type="ECO:0000313" key="2">
    <source>
        <dbReference type="EMBL" id="WOG86543.1"/>
    </source>
</evidence>
<name>A0AAF0WEA7_DAUCS</name>
<dbReference type="EMBL" id="CP093344">
    <property type="protein sequence ID" value="WOG86543.1"/>
    <property type="molecule type" value="Genomic_DNA"/>
</dbReference>
<reference evidence="2" key="2">
    <citation type="submission" date="2022-03" db="EMBL/GenBank/DDBJ databases">
        <title>Draft title - Genomic analysis of global carrot germplasm unveils the trajectory of domestication and the origin of high carotenoid orange carrot.</title>
        <authorList>
            <person name="Iorizzo M."/>
            <person name="Ellison S."/>
            <person name="Senalik D."/>
            <person name="Macko-Podgorni A."/>
            <person name="Grzebelus D."/>
            <person name="Bostan H."/>
            <person name="Rolling W."/>
            <person name="Curaba J."/>
            <person name="Simon P."/>
        </authorList>
    </citation>
    <scope>NUCLEOTIDE SEQUENCE</scope>
    <source>
        <tissue evidence="2">Leaf</tissue>
    </source>
</reference>
<gene>
    <name evidence="2" type="ORF">DCAR_0205755</name>
</gene>
<reference evidence="2" key="1">
    <citation type="journal article" date="2016" name="Nat. Genet.">
        <title>A high-quality carrot genome assembly provides new insights into carotenoid accumulation and asterid genome evolution.</title>
        <authorList>
            <person name="Iorizzo M."/>
            <person name="Ellison S."/>
            <person name="Senalik D."/>
            <person name="Zeng P."/>
            <person name="Satapoomin P."/>
            <person name="Huang J."/>
            <person name="Bowman M."/>
            <person name="Iovene M."/>
            <person name="Sanseverino W."/>
            <person name="Cavagnaro P."/>
            <person name="Yildiz M."/>
            <person name="Macko-Podgorni A."/>
            <person name="Moranska E."/>
            <person name="Grzebelus E."/>
            <person name="Grzebelus D."/>
            <person name="Ashrafi H."/>
            <person name="Zheng Z."/>
            <person name="Cheng S."/>
            <person name="Spooner D."/>
            <person name="Van Deynze A."/>
            <person name="Simon P."/>
        </authorList>
    </citation>
    <scope>NUCLEOTIDE SEQUENCE</scope>
    <source>
        <tissue evidence="2">Leaf</tissue>
    </source>
</reference>
<dbReference type="Proteomes" id="UP000077755">
    <property type="component" value="Chromosome 2"/>
</dbReference>
<proteinExistence type="predicted"/>
<sequence>MVRKKGGTSTLRERSTTESCMLRSKRMKLLPRHVLR</sequence>
<accession>A0AAF0WEA7</accession>
<organism evidence="2 3">
    <name type="scientific">Daucus carota subsp. sativus</name>
    <name type="common">Carrot</name>
    <dbReference type="NCBI Taxonomy" id="79200"/>
    <lineage>
        <taxon>Eukaryota</taxon>
        <taxon>Viridiplantae</taxon>
        <taxon>Streptophyta</taxon>
        <taxon>Embryophyta</taxon>
        <taxon>Tracheophyta</taxon>
        <taxon>Spermatophyta</taxon>
        <taxon>Magnoliopsida</taxon>
        <taxon>eudicotyledons</taxon>
        <taxon>Gunneridae</taxon>
        <taxon>Pentapetalae</taxon>
        <taxon>asterids</taxon>
        <taxon>campanulids</taxon>
        <taxon>Apiales</taxon>
        <taxon>Apiaceae</taxon>
        <taxon>Apioideae</taxon>
        <taxon>Scandiceae</taxon>
        <taxon>Daucinae</taxon>
        <taxon>Daucus</taxon>
        <taxon>Daucus sect. Daucus</taxon>
    </lineage>
</organism>
<dbReference type="AlphaFoldDB" id="A0AAF0WEA7"/>
<evidence type="ECO:0000256" key="1">
    <source>
        <dbReference type="SAM" id="MobiDB-lite"/>
    </source>
</evidence>
<evidence type="ECO:0000313" key="3">
    <source>
        <dbReference type="Proteomes" id="UP000077755"/>
    </source>
</evidence>
<feature type="region of interest" description="Disordered" evidence="1">
    <location>
        <begin position="1"/>
        <end position="36"/>
    </location>
</feature>